<dbReference type="EMBL" id="NDIQ01000022">
    <property type="protein sequence ID" value="PRT56489.1"/>
    <property type="molecule type" value="Genomic_DNA"/>
</dbReference>
<evidence type="ECO:0000256" key="1">
    <source>
        <dbReference type="ARBA" id="ARBA00004286"/>
    </source>
</evidence>
<evidence type="ECO:0000313" key="10">
    <source>
        <dbReference type="Proteomes" id="UP000238350"/>
    </source>
</evidence>
<dbReference type="Proteomes" id="UP000238350">
    <property type="component" value="Unassembled WGS sequence"/>
</dbReference>
<gene>
    <name evidence="9" type="ORF">B9G98_04109</name>
</gene>
<evidence type="ECO:0000256" key="6">
    <source>
        <dbReference type="ARBA" id="ARBA00023067"/>
    </source>
</evidence>
<evidence type="ECO:0000256" key="4">
    <source>
        <dbReference type="ARBA" id="ARBA00022618"/>
    </source>
</evidence>
<dbReference type="InterPro" id="IPR016024">
    <property type="entry name" value="ARM-type_fold"/>
</dbReference>
<name>A0A2T0FNE7_9ASCO</name>
<evidence type="ECO:0000313" key="9">
    <source>
        <dbReference type="EMBL" id="PRT56489.1"/>
    </source>
</evidence>
<comment type="similarity">
    <text evidence="2">Belongs to the CND3 (condensin subunit 3) family.</text>
</comment>
<protein>
    <submittedName>
        <fullName evidence="9">Condensin complex subunit 3</fullName>
    </submittedName>
</protein>
<organism evidence="9 10">
    <name type="scientific">Wickerhamiella sorbophila</name>
    <dbReference type="NCBI Taxonomy" id="45607"/>
    <lineage>
        <taxon>Eukaryota</taxon>
        <taxon>Fungi</taxon>
        <taxon>Dikarya</taxon>
        <taxon>Ascomycota</taxon>
        <taxon>Saccharomycotina</taxon>
        <taxon>Dipodascomycetes</taxon>
        <taxon>Dipodascales</taxon>
        <taxon>Trichomonascaceae</taxon>
        <taxon>Wickerhamiella</taxon>
    </lineage>
</organism>
<keyword evidence="5" id="KW-0498">Mitosis</keyword>
<dbReference type="InterPro" id="IPR027165">
    <property type="entry name" value="CND3"/>
</dbReference>
<dbReference type="PANTHER" id="PTHR14418:SF5">
    <property type="entry name" value="CONDENSIN COMPLEX SUBUNIT 3"/>
    <property type="match status" value="1"/>
</dbReference>
<dbReference type="OrthoDB" id="27187at2759"/>
<dbReference type="SUPFAM" id="SSF48371">
    <property type="entry name" value="ARM repeat"/>
    <property type="match status" value="1"/>
</dbReference>
<keyword evidence="7" id="KW-0131">Cell cycle</keyword>
<dbReference type="GO" id="GO:0000793">
    <property type="term" value="C:condensed chromosome"/>
    <property type="evidence" value="ECO:0007669"/>
    <property type="project" value="TreeGrafter"/>
</dbReference>
<dbReference type="GeneID" id="36517857"/>
<keyword evidence="10" id="KW-1185">Reference proteome</keyword>
<dbReference type="STRING" id="45607.A0A2T0FNE7"/>
<dbReference type="InterPro" id="IPR011989">
    <property type="entry name" value="ARM-like"/>
</dbReference>
<dbReference type="InterPro" id="IPR025977">
    <property type="entry name" value="Cnd3_C"/>
</dbReference>
<evidence type="ECO:0000259" key="8">
    <source>
        <dbReference type="Pfam" id="PF12719"/>
    </source>
</evidence>
<evidence type="ECO:0000256" key="5">
    <source>
        <dbReference type="ARBA" id="ARBA00022776"/>
    </source>
</evidence>
<evidence type="ECO:0000256" key="7">
    <source>
        <dbReference type="ARBA" id="ARBA00023306"/>
    </source>
</evidence>
<keyword evidence="3" id="KW-0158">Chromosome</keyword>
<accession>A0A2T0FNE7</accession>
<sequence>MEIARIFQESQTSGAGHRKLVVQMKKELDTSAGSDALPLFIETFCRAAVRLLPIKKSEPSADQVVKFIGAFVEHISPENEEESEETPEYVYTFIESLIDYFMRALTAKDKVVRFRGWQLVTTILQNSTVLSDSISEELRVVAQNRCRDRDHSVRIQVVLTLVSLLNEQEKESYEEVVKILVDLMEHDTNPEVRRAALLNVPKRKRLYPKLVERSLDVNSVNRRNVYSRVIRDIDDFRLLKLDLREKLLSNGLADRNASVRNAATSMLLSQWLRTVDNDVIKLLGRLDVLNSQVAQPALVALFNARPDVVKERISFEQDFWENLSPEGAFLVRCWNEYCRGNNLVALAEMRLPDLSEYADLLVLFWQQYCEAAEEEKADQDFIVEQLLTVASTYDFRDEFGRQKLLQVLDTILSAGNAPSDGVIAKAVQVLRNALTLVSDFMLKIADILDDLDGPSNRENDPDISIQLTNVLLQYSIIDATLRCLKLPYDDIATLNSLYDRINFALQSTDYEILNRGLACLGLLCLLSKSQTDAHFGQLLTMYNPDAVEYEGDGEINEIVVQAASDVLLTHRVYPDTAKRARDVIANGFRQRNIAAIRTVSAKALAKLFLSNLFRSELELLGELVRAYFSSAELAELEQVLSFFVPVYALTSSENQERIASQFNVIIDTEQEDTLDVPLPTVLAQLVEWTSPQRSDNAQSTVHGDLAISMLTTAKDSPPEIQNAILSAAGKLTLIITPEQADKIMELIEESKEQVNRVGRTSLGAFERHFEKTASCKPNHQPILDIPAED</sequence>
<comment type="caution">
    <text evidence="9">The sequence shown here is derived from an EMBL/GenBank/DDBJ whole genome shotgun (WGS) entry which is preliminary data.</text>
</comment>
<proteinExistence type="inferred from homology"/>
<keyword evidence="4" id="KW-0132">Cell division</keyword>
<dbReference type="Gene3D" id="1.25.10.10">
    <property type="entry name" value="Leucine-rich Repeat Variant"/>
    <property type="match status" value="1"/>
</dbReference>
<dbReference type="GO" id="GO:0051301">
    <property type="term" value="P:cell division"/>
    <property type="evidence" value="ECO:0007669"/>
    <property type="project" value="UniProtKB-KW"/>
</dbReference>
<dbReference type="GO" id="GO:0000796">
    <property type="term" value="C:condensin complex"/>
    <property type="evidence" value="ECO:0007669"/>
    <property type="project" value="InterPro"/>
</dbReference>
<dbReference type="Pfam" id="PF12719">
    <property type="entry name" value="Cnd3"/>
    <property type="match status" value="1"/>
</dbReference>
<dbReference type="RefSeq" id="XP_024666434.1">
    <property type="nucleotide sequence ID" value="XM_024810666.1"/>
</dbReference>
<evidence type="ECO:0000256" key="3">
    <source>
        <dbReference type="ARBA" id="ARBA00022454"/>
    </source>
</evidence>
<evidence type="ECO:0000256" key="2">
    <source>
        <dbReference type="ARBA" id="ARBA00006533"/>
    </source>
</evidence>
<keyword evidence="6" id="KW-0226">DNA condensation</keyword>
<dbReference type="GO" id="GO:0007076">
    <property type="term" value="P:mitotic chromosome condensation"/>
    <property type="evidence" value="ECO:0007669"/>
    <property type="project" value="InterPro"/>
</dbReference>
<dbReference type="PANTHER" id="PTHR14418">
    <property type="entry name" value="CONDENSIN COMPLEX SUBUNIT 3-RELATED"/>
    <property type="match status" value="1"/>
</dbReference>
<dbReference type="AlphaFoldDB" id="A0A2T0FNE7"/>
<comment type="subcellular location">
    <subcellularLocation>
        <location evidence="1">Chromosome</location>
    </subcellularLocation>
</comment>
<reference evidence="9 10" key="1">
    <citation type="submission" date="2017-04" db="EMBL/GenBank/DDBJ databases">
        <title>Genome sequencing of [Candida] sorbophila.</title>
        <authorList>
            <person name="Ahn J.O."/>
        </authorList>
    </citation>
    <scope>NUCLEOTIDE SEQUENCE [LARGE SCALE GENOMIC DNA]</scope>
    <source>
        <strain evidence="9 10">DS02</strain>
    </source>
</reference>
<feature type="domain" description="Nuclear condensin complex subunit 3 C-terminal" evidence="8">
    <location>
        <begin position="487"/>
        <end position="733"/>
    </location>
</feature>